<proteinExistence type="inferred from homology"/>
<dbReference type="Proteomes" id="UP000010469">
    <property type="component" value="Chromosome"/>
</dbReference>
<reference evidence="12" key="1">
    <citation type="submission" date="2012-03" db="EMBL/GenBank/DDBJ databases">
        <title>Complete genome of Caldisphaera lagunensis DSM 15908.</title>
        <authorList>
            <person name="Lucas S."/>
            <person name="Copeland A."/>
            <person name="Lapidus A."/>
            <person name="Glavina del Rio T."/>
            <person name="Dalin E."/>
            <person name="Tice H."/>
            <person name="Bruce D."/>
            <person name="Goodwin L."/>
            <person name="Pitluck S."/>
            <person name="Peters L."/>
            <person name="Mikhailova N."/>
            <person name="Teshima H."/>
            <person name="Kyrpides N."/>
            <person name="Mavromatis K."/>
            <person name="Ivanova N."/>
            <person name="Brettin T."/>
            <person name="Detter J.C."/>
            <person name="Han C."/>
            <person name="Larimer F."/>
            <person name="Land M."/>
            <person name="Hauser L."/>
            <person name="Markowitz V."/>
            <person name="Cheng J.-F."/>
            <person name="Hugenholtz P."/>
            <person name="Woyke T."/>
            <person name="Wu D."/>
            <person name="Spring S."/>
            <person name="Schroeder M."/>
            <person name="Brambilla E."/>
            <person name="Klenk H.-P."/>
            <person name="Eisen J.A."/>
        </authorList>
    </citation>
    <scope>NUCLEOTIDE SEQUENCE [LARGE SCALE GENOMIC DNA]</scope>
    <source>
        <strain evidence="12">DSM 15908 / JCM 11604 / IC-154</strain>
    </source>
</reference>
<gene>
    <name evidence="11" type="ordered locus">Calag_1008</name>
</gene>
<keyword evidence="4" id="KW-0378">Hydrolase</keyword>
<dbReference type="STRING" id="1056495.Calag_1008"/>
<evidence type="ECO:0000256" key="2">
    <source>
        <dbReference type="ARBA" id="ARBA00022723"/>
    </source>
</evidence>
<dbReference type="PANTHER" id="PTHR33693">
    <property type="entry name" value="TYPE-5 URACIL-DNA GLYCOSYLASE"/>
    <property type="match status" value="1"/>
</dbReference>
<keyword evidence="12" id="KW-1185">Reference proteome</keyword>
<evidence type="ECO:0000256" key="3">
    <source>
        <dbReference type="ARBA" id="ARBA00022763"/>
    </source>
</evidence>
<keyword evidence="2" id="KW-0479">Metal-binding</keyword>
<dbReference type="EMBL" id="CP003378">
    <property type="protein sequence ID" value="AFZ70730.1"/>
    <property type="molecule type" value="Genomic_DNA"/>
</dbReference>
<dbReference type="GO" id="GO:0046872">
    <property type="term" value="F:metal ion binding"/>
    <property type="evidence" value="ECO:0007669"/>
    <property type="project" value="UniProtKB-KW"/>
</dbReference>
<evidence type="ECO:0000256" key="9">
    <source>
        <dbReference type="ARBA" id="ARBA00023887"/>
    </source>
</evidence>
<dbReference type="GeneID" id="14212268"/>
<keyword evidence="5" id="KW-0408">Iron</keyword>
<protein>
    <recommendedName>
        <fullName evidence="9">Type-5 uracil-DNA glycosylase</fullName>
    </recommendedName>
</protein>
<dbReference type="GO" id="GO:0051539">
    <property type="term" value="F:4 iron, 4 sulfur cluster binding"/>
    <property type="evidence" value="ECO:0007669"/>
    <property type="project" value="UniProtKB-KW"/>
</dbReference>
<evidence type="ECO:0000256" key="4">
    <source>
        <dbReference type="ARBA" id="ARBA00022801"/>
    </source>
</evidence>
<dbReference type="InterPro" id="IPR036895">
    <property type="entry name" value="Uracil-DNA_glycosylase-like_sf"/>
</dbReference>
<dbReference type="Gene3D" id="3.40.470.10">
    <property type="entry name" value="Uracil-DNA glycosylase-like domain"/>
    <property type="match status" value="1"/>
</dbReference>
<name>L0ACF6_CALLD</name>
<dbReference type="AlphaFoldDB" id="L0ACF6"/>
<evidence type="ECO:0000256" key="7">
    <source>
        <dbReference type="ARBA" id="ARBA00023204"/>
    </source>
</evidence>
<evidence type="ECO:0000256" key="6">
    <source>
        <dbReference type="ARBA" id="ARBA00023014"/>
    </source>
</evidence>
<dbReference type="SMART" id="SM00986">
    <property type="entry name" value="UDG"/>
    <property type="match status" value="1"/>
</dbReference>
<keyword evidence="6" id="KW-0411">Iron-sulfur</keyword>
<dbReference type="RefSeq" id="WP_015232627.1">
    <property type="nucleotide sequence ID" value="NC_019791.1"/>
</dbReference>
<dbReference type="InterPro" id="IPR051536">
    <property type="entry name" value="UDG_Type-4/5"/>
</dbReference>
<evidence type="ECO:0000256" key="1">
    <source>
        <dbReference type="ARBA" id="ARBA00022485"/>
    </source>
</evidence>
<organism evidence="11 12">
    <name type="scientific">Caldisphaera lagunensis (strain DSM 15908 / JCM 11604 / ANMR 0165 / IC-154)</name>
    <dbReference type="NCBI Taxonomy" id="1056495"/>
    <lineage>
        <taxon>Archaea</taxon>
        <taxon>Thermoproteota</taxon>
        <taxon>Thermoprotei</taxon>
        <taxon>Acidilobales</taxon>
        <taxon>Caldisphaeraceae</taxon>
        <taxon>Caldisphaera</taxon>
    </lineage>
</organism>
<evidence type="ECO:0000313" key="12">
    <source>
        <dbReference type="Proteomes" id="UP000010469"/>
    </source>
</evidence>
<keyword evidence="3" id="KW-0227">DNA damage</keyword>
<dbReference type="GO" id="GO:0006284">
    <property type="term" value="P:base-excision repair"/>
    <property type="evidence" value="ECO:0007669"/>
    <property type="project" value="InterPro"/>
</dbReference>
<dbReference type="InterPro" id="IPR044147">
    <property type="entry name" value="UdgB-like"/>
</dbReference>
<keyword evidence="7" id="KW-0234">DNA repair</keyword>
<dbReference type="OrthoDB" id="8612at2157"/>
<dbReference type="eggNOG" id="arCOG00905">
    <property type="taxonomic scope" value="Archaea"/>
</dbReference>
<dbReference type="CDD" id="cd10031">
    <property type="entry name" value="UDG-F5_TTUDGB_like"/>
    <property type="match status" value="1"/>
</dbReference>
<evidence type="ECO:0000256" key="8">
    <source>
        <dbReference type="ARBA" id="ARBA00023779"/>
    </source>
</evidence>
<sequence>MEDIEEINQKIISCRKCPRLINYINDVAKHPPKRFKDWNYWAKPVPSFGDKNAEIAIVGLAPAANGGNRTGRVFTGDHSGDWLFKALYETGFANKPTSISKDDGLEIKNIYITAVIHCAPPQNKPNKDEISNCLPYLLSELKLLKNLKVIITLGKIAFDTITNIYNVKYEFKHLAVYDLPGNKKLIASYHPSARNTNTGLMGWEQWVNVFKKAKELIGE</sequence>
<evidence type="ECO:0000259" key="10">
    <source>
        <dbReference type="SMART" id="SM00986"/>
    </source>
</evidence>
<dbReference type="Pfam" id="PF03167">
    <property type="entry name" value="UDG"/>
    <property type="match status" value="1"/>
</dbReference>
<comment type="similarity">
    <text evidence="8">Belongs to the uracil-DNA glycosylase (UDG) superfamily. Type 5 (UDGb) family.</text>
</comment>
<evidence type="ECO:0000256" key="5">
    <source>
        <dbReference type="ARBA" id="ARBA00023004"/>
    </source>
</evidence>
<evidence type="ECO:0000313" key="11">
    <source>
        <dbReference type="EMBL" id="AFZ70730.1"/>
    </source>
</evidence>
<dbReference type="KEGG" id="clg:Calag_1008"/>
<dbReference type="HOGENOM" id="CLU_083279_0_0_2"/>
<dbReference type="InParanoid" id="L0ACF6"/>
<keyword evidence="1" id="KW-0004">4Fe-4S</keyword>
<feature type="domain" description="Uracil-DNA glycosylase-like" evidence="10">
    <location>
        <begin position="46"/>
        <end position="210"/>
    </location>
</feature>
<accession>L0ACF6</accession>
<dbReference type="PANTHER" id="PTHR33693:SF3">
    <property type="entry name" value="TYPE-5 URACIL-DNA GLYCOSYLASE"/>
    <property type="match status" value="1"/>
</dbReference>
<dbReference type="SUPFAM" id="SSF52141">
    <property type="entry name" value="Uracil-DNA glycosylase-like"/>
    <property type="match status" value="1"/>
</dbReference>
<dbReference type="GO" id="GO:0004844">
    <property type="term" value="F:uracil DNA N-glycosylase activity"/>
    <property type="evidence" value="ECO:0007669"/>
    <property type="project" value="InterPro"/>
</dbReference>
<dbReference type="SMART" id="SM00987">
    <property type="entry name" value="UreE_C"/>
    <property type="match status" value="1"/>
</dbReference>
<dbReference type="InterPro" id="IPR005122">
    <property type="entry name" value="Uracil-DNA_glycosylase-like"/>
</dbReference>
<dbReference type="GO" id="GO:0033958">
    <property type="term" value="F:DNA-deoxyinosine glycosylase activity"/>
    <property type="evidence" value="ECO:0007669"/>
    <property type="project" value="InterPro"/>
</dbReference>